<dbReference type="Pfam" id="PF01753">
    <property type="entry name" value="zf-MYND"/>
    <property type="match status" value="1"/>
</dbReference>
<evidence type="ECO:0000313" key="6">
    <source>
        <dbReference type="EMBL" id="CAF9936201.1"/>
    </source>
</evidence>
<keyword evidence="7" id="KW-1185">Reference proteome</keyword>
<keyword evidence="1" id="KW-0479">Metal-binding</keyword>
<protein>
    <recommendedName>
        <fullName evidence="5">MYND-type domain-containing protein</fullName>
    </recommendedName>
</protein>
<evidence type="ECO:0000256" key="3">
    <source>
        <dbReference type="ARBA" id="ARBA00022833"/>
    </source>
</evidence>
<feature type="domain" description="MYND-type" evidence="5">
    <location>
        <begin position="9"/>
        <end position="49"/>
    </location>
</feature>
<name>A0A8H3GAT2_9LECA</name>
<reference evidence="6" key="1">
    <citation type="submission" date="2021-03" db="EMBL/GenBank/DDBJ databases">
        <authorList>
            <person name="Tagirdzhanova G."/>
        </authorList>
    </citation>
    <scope>NUCLEOTIDE SEQUENCE</scope>
</reference>
<dbReference type="SUPFAM" id="SSF144232">
    <property type="entry name" value="HIT/MYND zinc finger-like"/>
    <property type="match status" value="1"/>
</dbReference>
<dbReference type="Proteomes" id="UP000664203">
    <property type="component" value="Unassembled WGS sequence"/>
</dbReference>
<dbReference type="EMBL" id="CAJPDR010000435">
    <property type="protein sequence ID" value="CAF9936201.1"/>
    <property type="molecule type" value="Genomic_DNA"/>
</dbReference>
<evidence type="ECO:0000256" key="2">
    <source>
        <dbReference type="ARBA" id="ARBA00022771"/>
    </source>
</evidence>
<gene>
    <name evidence="6" type="ORF">ALECFALPRED_006731</name>
</gene>
<dbReference type="PROSITE" id="PS50865">
    <property type="entry name" value="ZF_MYND_2"/>
    <property type="match status" value="1"/>
</dbReference>
<comment type="caution">
    <text evidence="6">The sequence shown here is derived from an EMBL/GenBank/DDBJ whole genome shotgun (WGS) entry which is preliminary data.</text>
</comment>
<dbReference type="AlphaFoldDB" id="A0A8H3GAT2"/>
<evidence type="ECO:0000313" key="7">
    <source>
        <dbReference type="Proteomes" id="UP000664203"/>
    </source>
</evidence>
<dbReference type="PROSITE" id="PS01360">
    <property type="entry name" value="ZF_MYND_1"/>
    <property type="match status" value="1"/>
</dbReference>
<dbReference type="Gene3D" id="6.10.140.2220">
    <property type="match status" value="1"/>
</dbReference>
<dbReference type="OrthoDB" id="5952526at2759"/>
<evidence type="ECO:0000256" key="1">
    <source>
        <dbReference type="ARBA" id="ARBA00022723"/>
    </source>
</evidence>
<keyword evidence="2 4" id="KW-0863">Zinc-finger</keyword>
<keyword evidence="3" id="KW-0862">Zinc</keyword>
<evidence type="ECO:0000256" key="4">
    <source>
        <dbReference type="PROSITE-ProRule" id="PRU00134"/>
    </source>
</evidence>
<organism evidence="6 7">
    <name type="scientific">Alectoria fallacina</name>
    <dbReference type="NCBI Taxonomy" id="1903189"/>
    <lineage>
        <taxon>Eukaryota</taxon>
        <taxon>Fungi</taxon>
        <taxon>Dikarya</taxon>
        <taxon>Ascomycota</taxon>
        <taxon>Pezizomycotina</taxon>
        <taxon>Lecanoromycetes</taxon>
        <taxon>OSLEUM clade</taxon>
        <taxon>Lecanoromycetidae</taxon>
        <taxon>Lecanorales</taxon>
        <taxon>Lecanorineae</taxon>
        <taxon>Parmeliaceae</taxon>
        <taxon>Alectoria</taxon>
    </lineage>
</organism>
<evidence type="ECO:0000259" key="5">
    <source>
        <dbReference type="PROSITE" id="PS50865"/>
    </source>
</evidence>
<sequence>MALSFIPRCSYCDVSGSDSKLFPCQACKVVSYCGRDHQVAHRENHKHACNAIKKSQQTLDREETKLRSHPGDFMTPPNLFEEQAGHFWGILETRGYMRARYALVDALLKIKTHAAVEAARVHVMDILRLCRSDNMGVRDLVPALDLRLGRDQECYDFCKWWATTGQEGDYDWGNMDNPYLDVKNADVFEPPLEDFLSQYSSLSHSAAITLLKIRLLMDVRALQNSSMIGSKVPQEILDSVRGQLVSGSVISDNQSIMNAKDQAPLIEKLEVQVQNLYTAVKNSNKHFWPALLNPGKHLTARSEAYSRGSSAQMQVVLQYSFDAWMETPGAVDVIKELVRNNS</sequence>
<dbReference type="InterPro" id="IPR002893">
    <property type="entry name" value="Znf_MYND"/>
</dbReference>
<dbReference type="GO" id="GO:0008270">
    <property type="term" value="F:zinc ion binding"/>
    <property type="evidence" value="ECO:0007669"/>
    <property type="project" value="UniProtKB-KW"/>
</dbReference>
<accession>A0A8H3GAT2</accession>
<proteinExistence type="predicted"/>